<proteinExistence type="predicted"/>
<dbReference type="EMBL" id="CP010803">
    <property type="protein sequence ID" value="AJY46143.1"/>
    <property type="molecule type" value="Genomic_DNA"/>
</dbReference>
<dbReference type="OrthoDB" id="9814815at2"/>
<evidence type="ECO:0000313" key="2">
    <source>
        <dbReference type="Proteomes" id="UP000032611"/>
    </source>
</evidence>
<name>A0A0D5LRZ3_MAREN</name>
<dbReference type="HOGENOM" id="CLU_2844699_0_0_5"/>
<dbReference type="RefSeq" id="WP_045681363.1">
    <property type="nucleotide sequence ID" value="NZ_CP010803.1"/>
</dbReference>
<dbReference type="KEGG" id="mey:TM49_11390"/>
<organism evidence="1 2">
    <name type="scientific">Martelella endophytica</name>
    <dbReference type="NCBI Taxonomy" id="1486262"/>
    <lineage>
        <taxon>Bacteria</taxon>
        <taxon>Pseudomonadati</taxon>
        <taxon>Pseudomonadota</taxon>
        <taxon>Alphaproteobacteria</taxon>
        <taxon>Hyphomicrobiales</taxon>
        <taxon>Aurantimonadaceae</taxon>
        <taxon>Martelella</taxon>
    </lineage>
</organism>
<keyword evidence="2" id="KW-1185">Reference proteome</keyword>
<dbReference type="AlphaFoldDB" id="A0A0D5LRZ3"/>
<reference evidence="1 2" key="1">
    <citation type="journal article" date="2015" name="Genome Announc.">
        <title>Complete genome sequence of Martelella endophytica YC6887, which has antifungal activity associated with a halophyte.</title>
        <authorList>
            <person name="Khan A."/>
            <person name="Khan H."/>
            <person name="Chung E.J."/>
            <person name="Hossain M.T."/>
            <person name="Chung Y.R."/>
        </authorList>
    </citation>
    <scope>NUCLEOTIDE SEQUENCE [LARGE SCALE GENOMIC DNA]</scope>
    <source>
        <strain evidence="1">YC6887</strain>
    </source>
</reference>
<gene>
    <name evidence="1" type="ORF">TM49_11390</name>
</gene>
<sequence length="65" mass="6170">MAPVSILASASGASYVLASPEKIGAVSSFVIAGLGDIDGVIATAGAEGPMLERIAAAGPSIIEAG</sequence>
<dbReference type="PATRIC" id="fig|1486262.3.peg.2357"/>
<dbReference type="Proteomes" id="UP000032611">
    <property type="component" value="Chromosome"/>
</dbReference>
<evidence type="ECO:0000313" key="1">
    <source>
        <dbReference type="EMBL" id="AJY46143.1"/>
    </source>
</evidence>
<protein>
    <submittedName>
        <fullName evidence="1">Uncharacterized protein</fullName>
    </submittedName>
</protein>
<accession>A0A0D5LRZ3</accession>